<evidence type="ECO:0000313" key="1">
    <source>
        <dbReference type="EMBL" id="GCC27587.1"/>
    </source>
</evidence>
<accession>A0A401SB12</accession>
<name>A0A401SB12_CHIPU</name>
<organism evidence="1 2">
    <name type="scientific">Chiloscyllium punctatum</name>
    <name type="common">Brownbanded bambooshark</name>
    <name type="synonym">Hemiscyllium punctatum</name>
    <dbReference type="NCBI Taxonomy" id="137246"/>
    <lineage>
        <taxon>Eukaryota</taxon>
        <taxon>Metazoa</taxon>
        <taxon>Chordata</taxon>
        <taxon>Craniata</taxon>
        <taxon>Vertebrata</taxon>
        <taxon>Chondrichthyes</taxon>
        <taxon>Elasmobranchii</taxon>
        <taxon>Galeomorphii</taxon>
        <taxon>Galeoidea</taxon>
        <taxon>Orectolobiformes</taxon>
        <taxon>Hemiscylliidae</taxon>
        <taxon>Chiloscyllium</taxon>
    </lineage>
</organism>
<sequence>MQQAASKFQIMGKKKKRCYCCCNINSTGAEWTLGRRLPLSSQFACVKCKELIQAPVTERSANRQSTPAGRMPGFAASHLYRILPAVIDGNSLRQISPFL</sequence>
<gene>
    <name evidence="1" type="ORF">chiPu_0006012</name>
</gene>
<protein>
    <submittedName>
        <fullName evidence="1">Uncharacterized protein</fullName>
    </submittedName>
</protein>
<dbReference type="Proteomes" id="UP000287033">
    <property type="component" value="Unassembled WGS sequence"/>
</dbReference>
<evidence type="ECO:0000313" key="2">
    <source>
        <dbReference type="Proteomes" id="UP000287033"/>
    </source>
</evidence>
<reference evidence="1 2" key="1">
    <citation type="journal article" date="2018" name="Nat. Ecol. Evol.">
        <title>Shark genomes provide insights into elasmobranch evolution and the origin of vertebrates.</title>
        <authorList>
            <person name="Hara Y"/>
            <person name="Yamaguchi K"/>
            <person name="Onimaru K"/>
            <person name="Kadota M"/>
            <person name="Koyanagi M"/>
            <person name="Keeley SD"/>
            <person name="Tatsumi K"/>
            <person name="Tanaka K"/>
            <person name="Motone F"/>
            <person name="Kageyama Y"/>
            <person name="Nozu R"/>
            <person name="Adachi N"/>
            <person name="Nishimura O"/>
            <person name="Nakagawa R"/>
            <person name="Tanegashima C"/>
            <person name="Kiyatake I"/>
            <person name="Matsumoto R"/>
            <person name="Murakumo K"/>
            <person name="Nishida K"/>
            <person name="Terakita A"/>
            <person name="Kuratani S"/>
            <person name="Sato K"/>
            <person name="Hyodo S Kuraku.S."/>
        </authorList>
    </citation>
    <scope>NUCLEOTIDE SEQUENCE [LARGE SCALE GENOMIC DNA]</scope>
</reference>
<dbReference type="EMBL" id="BEZZ01000170">
    <property type="protein sequence ID" value="GCC27587.1"/>
    <property type="molecule type" value="Genomic_DNA"/>
</dbReference>
<comment type="caution">
    <text evidence="1">The sequence shown here is derived from an EMBL/GenBank/DDBJ whole genome shotgun (WGS) entry which is preliminary data.</text>
</comment>
<dbReference type="AlphaFoldDB" id="A0A401SB12"/>
<proteinExistence type="predicted"/>
<keyword evidence="2" id="KW-1185">Reference proteome</keyword>